<keyword evidence="2" id="KW-1185">Reference proteome</keyword>
<dbReference type="PIR" id="E81007">
    <property type="entry name" value="E81007"/>
</dbReference>
<dbReference type="KEGG" id="nme:NMB2087"/>
<reference evidence="1 2" key="1">
    <citation type="journal article" date="2000" name="Science">
        <title>Complete genome sequence of Neisseria meningitidis serogroup B strain MC58.</title>
        <authorList>
            <person name="Tettelin H."/>
            <person name="Saunders N.J."/>
            <person name="Heidelberg J."/>
            <person name="Jeffries A.C."/>
            <person name="Nelson K.E."/>
            <person name="Eisen J.A."/>
            <person name="Ketchum K.A."/>
            <person name="Hood D.W."/>
            <person name="Peden J.F."/>
            <person name="Dodson R.J."/>
            <person name="Nelson W.C."/>
            <person name="Gwinn M.L."/>
            <person name="DeBoy R."/>
            <person name="Peterson J.D."/>
            <person name="Hickey E.K."/>
            <person name="Haft D.H."/>
            <person name="Salzberg S.L."/>
            <person name="White O."/>
            <person name="Fleischmann R.D."/>
            <person name="Dougherty B.A."/>
            <person name="Mason T."/>
            <person name="Ciecko A."/>
            <person name="Parksey D.S."/>
            <person name="Blair E."/>
            <person name="Cittone H."/>
            <person name="Clark E.B."/>
            <person name="Cotton M.D."/>
            <person name="Utterback T.R."/>
            <person name="Khouri H."/>
            <person name="Qin H."/>
            <person name="Vamathevan J."/>
            <person name="Gill J."/>
            <person name="Scarlato V."/>
            <person name="Masignani V."/>
            <person name="Pizza M."/>
            <person name="Grandi G."/>
            <person name="Sun L."/>
            <person name="Smith H.O."/>
            <person name="Fraser C.M."/>
            <person name="Moxon E.R."/>
            <person name="Rappuoli R."/>
            <person name="Venter J.C."/>
        </authorList>
    </citation>
    <scope>NUCLEOTIDE SEQUENCE [LARGE SCALE GENOMIC DNA]</scope>
    <source>
        <strain evidence="2">ATCC BAA-335 / MC58</strain>
    </source>
</reference>
<protein>
    <submittedName>
        <fullName evidence="1">Uncharacterized protein</fullName>
    </submittedName>
</protein>
<accession>Q9JXE4</accession>
<proteinExistence type="predicted"/>
<evidence type="ECO:0000313" key="2">
    <source>
        <dbReference type="Proteomes" id="UP000000425"/>
    </source>
</evidence>
<dbReference type="HOGENOM" id="CLU_2047176_0_0_4"/>
<dbReference type="PaxDb" id="122586-NMB2087"/>
<sequence length="120" mass="13223">MATCPATAANSSKPKLPWNVLPKFAIHSIFSGEPLHHFNAEHFQRAAAAAVLADHADNGNSKHEQIQNAVACRRSLAVALRTLGAVGNRPHDAQCNHRQRKETERFVQAEQAAHPFRLFV</sequence>
<dbReference type="Proteomes" id="UP000000425">
    <property type="component" value="Chromosome"/>
</dbReference>
<dbReference type="STRING" id="122586.NMB2087"/>
<evidence type="ECO:0000313" key="1">
    <source>
        <dbReference type="EMBL" id="AAF42404.1"/>
    </source>
</evidence>
<dbReference type="EMBL" id="AE002098">
    <property type="protein sequence ID" value="AAF42404.1"/>
    <property type="molecule type" value="Genomic_DNA"/>
</dbReference>
<dbReference type="AlphaFoldDB" id="Q9JXE4"/>
<name>Q9JXE4_NEIMB</name>
<organism evidence="1 2">
    <name type="scientific">Neisseria meningitidis serogroup B (strain ATCC BAA-335 / MC58)</name>
    <dbReference type="NCBI Taxonomy" id="122586"/>
    <lineage>
        <taxon>Bacteria</taxon>
        <taxon>Pseudomonadati</taxon>
        <taxon>Pseudomonadota</taxon>
        <taxon>Betaproteobacteria</taxon>
        <taxon>Neisseriales</taxon>
        <taxon>Neisseriaceae</taxon>
        <taxon>Neisseria</taxon>
    </lineage>
</organism>
<dbReference type="InParanoid" id="Q9JXE4"/>
<gene>
    <name evidence="1" type="ordered locus">NMB2087</name>
</gene>